<keyword evidence="7 8" id="KW-0472">Membrane</keyword>
<dbReference type="AlphaFoldDB" id="A0AAX2QS78"/>
<protein>
    <recommendedName>
        <fullName evidence="8">Probable membrane transporter protein</fullName>
    </recommendedName>
</protein>
<feature type="transmembrane region" description="Helical" evidence="8">
    <location>
        <begin position="265"/>
        <end position="283"/>
    </location>
</feature>
<dbReference type="Pfam" id="PF01925">
    <property type="entry name" value="TauE"/>
    <property type="match status" value="1"/>
</dbReference>
<comment type="similarity">
    <text evidence="2 8">Belongs to the 4-toluene sulfonate uptake permease (TSUP) (TC 2.A.102) family.</text>
</comment>
<evidence type="ECO:0000313" key="9">
    <source>
        <dbReference type="EMBL" id="TCU29566.1"/>
    </source>
</evidence>
<evidence type="ECO:0000313" key="10">
    <source>
        <dbReference type="Proteomes" id="UP000295021"/>
    </source>
</evidence>
<dbReference type="InterPro" id="IPR052017">
    <property type="entry name" value="TSUP"/>
</dbReference>
<organism evidence="9 10">
    <name type="scientific">Rhizobium laguerreae</name>
    <dbReference type="NCBI Taxonomy" id="1076926"/>
    <lineage>
        <taxon>Bacteria</taxon>
        <taxon>Pseudomonadati</taxon>
        <taxon>Pseudomonadota</taxon>
        <taxon>Alphaproteobacteria</taxon>
        <taxon>Hyphomicrobiales</taxon>
        <taxon>Rhizobiaceae</taxon>
        <taxon>Rhizobium/Agrobacterium group</taxon>
        <taxon>Rhizobium</taxon>
    </lineage>
</organism>
<keyword evidence="5 8" id="KW-0812">Transmembrane</keyword>
<gene>
    <name evidence="9" type="ORF">EV131_10147</name>
</gene>
<evidence type="ECO:0000256" key="3">
    <source>
        <dbReference type="ARBA" id="ARBA00022448"/>
    </source>
</evidence>
<feature type="transmembrane region" description="Helical" evidence="8">
    <location>
        <begin position="139"/>
        <end position="158"/>
    </location>
</feature>
<proteinExistence type="inferred from homology"/>
<feature type="transmembrane region" description="Helical" evidence="8">
    <location>
        <begin position="194"/>
        <end position="211"/>
    </location>
</feature>
<feature type="transmembrane region" description="Helical" evidence="8">
    <location>
        <begin position="223"/>
        <end position="245"/>
    </location>
</feature>
<evidence type="ECO:0000256" key="6">
    <source>
        <dbReference type="ARBA" id="ARBA00022989"/>
    </source>
</evidence>
<evidence type="ECO:0000256" key="5">
    <source>
        <dbReference type="ARBA" id="ARBA00022692"/>
    </source>
</evidence>
<feature type="transmembrane region" description="Helical" evidence="8">
    <location>
        <begin position="59"/>
        <end position="79"/>
    </location>
</feature>
<evidence type="ECO:0000256" key="8">
    <source>
        <dbReference type="RuleBase" id="RU363041"/>
    </source>
</evidence>
<name>A0AAX2QS78_9HYPH</name>
<dbReference type="PANTHER" id="PTHR30269:SF0">
    <property type="entry name" value="MEMBRANE TRANSPORTER PROTEIN YFCA-RELATED"/>
    <property type="match status" value="1"/>
</dbReference>
<dbReference type="PANTHER" id="PTHR30269">
    <property type="entry name" value="TRANSMEMBRANE PROTEIN YFCA"/>
    <property type="match status" value="1"/>
</dbReference>
<feature type="transmembrane region" description="Helical" evidence="8">
    <location>
        <begin position="112"/>
        <end position="133"/>
    </location>
</feature>
<evidence type="ECO:0000256" key="7">
    <source>
        <dbReference type="ARBA" id="ARBA00023136"/>
    </source>
</evidence>
<keyword evidence="3" id="KW-0813">Transport</keyword>
<dbReference type="GO" id="GO:0005886">
    <property type="term" value="C:plasma membrane"/>
    <property type="evidence" value="ECO:0007669"/>
    <property type="project" value="UniProtKB-SubCell"/>
</dbReference>
<dbReference type="Proteomes" id="UP000295021">
    <property type="component" value="Unassembled WGS sequence"/>
</dbReference>
<comment type="subcellular location">
    <subcellularLocation>
        <location evidence="1 8">Cell membrane</location>
        <topology evidence="1 8">Multi-pass membrane protein</topology>
    </subcellularLocation>
</comment>
<keyword evidence="4 8" id="KW-1003">Cell membrane</keyword>
<accession>A0AAX2QS78</accession>
<evidence type="ECO:0000256" key="4">
    <source>
        <dbReference type="ARBA" id="ARBA00022475"/>
    </source>
</evidence>
<dbReference type="InterPro" id="IPR002781">
    <property type="entry name" value="TM_pro_TauE-like"/>
</dbReference>
<keyword evidence="6 8" id="KW-1133">Transmembrane helix</keyword>
<evidence type="ECO:0000256" key="2">
    <source>
        <dbReference type="ARBA" id="ARBA00009142"/>
    </source>
</evidence>
<feature type="transmembrane region" description="Helical" evidence="8">
    <location>
        <begin position="34"/>
        <end position="53"/>
    </location>
</feature>
<reference evidence="9 10" key="1">
    <citation type="submission" date="2019-03" db="EMBL/GenBank/DDBJ databases">
        <title>Genomic Encyclopedia of Type Strains, Phase IV (KMG-V): Genome sequencing to study the core and pangenomes of soil and plant-associated prokaryotes.</title>
        <authorList>
            <person name="Whitman W."/>
        </authorList>
    </citation>
    <scope>NUCLEOTIDE SEQUENCE [LARGE SCALE GENOMIC DNA]</scope>
    <source>
        <strain evidence="9 10">FB403</strain>
    </source>
</reference>
<dbReference type="EMBL" id="SMBI01000001">
    <property type="protein sequence ID" value="TCU29566.1"/>
    <property type="molecule type" value="Genomic_DNA"/>
</dbReference>
<comment type="caution">
    <text evidence="9">The sequence shown here is derived from an EMBL/GenBank/DDBJ whole genome shotgun (WGS) entry which is preliminary data.</text>
</comment>
<evidence type="ECO:0000256" key="1">
    <source>
        <dbReference type="ARBA" id="ARBA00004651"/>
    </source>
</evidence>
<sequence>METVKYALPMSLQPLQLGAANATRPSEIPARNTILPDITFHLLLLLCAAAFFAGFVDSIAGGGGLITVPVMLIAGFPPLQTLGTNKVQSLFGAASATIAYARKGHVQLAEQLPMALMAVMGGSLGAALATIVPGQVLQAIMPVLLVAIAIFFAVKPNLNDLDTHRRMTPFTFGLTLVPVIGFYDGVFGPGTGSFFMLTFVTLAGLGMLKATAHTKLLNLGSNFGALIVFASFGAILWKIGLLMGACQFLGAQLGSRLAMRIGAKLIKPLLVIVCVALAVKLLADPANPLRVWLGV</sequence>